<dbReference type="InterPro" id="IPR036188">
    <property type="entry name" value="FAD/NAD-bd_sf"/>
</dbReference>
<evidence type="ECO:0000256" key="3">
    <source>
        <dbReference type="ARBA" id="ARBA00022827"/>
    </source>
</evidence>
<organism evidence="10 11">
    <name type="scientific">Heterostelium pallidum (strain ATCC 26659 / Pp 5 / PN500)</name>
    <name type="common">Cellular slime mold</name>
    <name type="synonym">Polysphondylium pallidum</name>
    <dbReference type="NCBI Taxonomy" id="670386"/>
    <lineage>
        <taxon>Eukaryota</taxon>
        <taxon>Amoebozoa</taxon>
        <taxon>Evosea</taxon>
        <taxon>Eumycetozoa</taxon>
        <taxon>Dictyostelia</taxon>
        <taxon>Acytosteliales</taxon>
        <taxon>Acytosteliaceae</taxon>
        <taxon>Heterostelium</taxon>
    </lineage>
</organism>
<dbReference type="EMBL" id="ADBJ01000037">
    <property type="protein sequence ID" value="EFA78641.1"/>
    <property type="molecule type" value="Genomic_DNA"/>
</dbReference>
<dbReference type="EC" id="1.1.99.2" evidence="7"/>
<keyword evidence="3" id="KW-0274">FAD</keyword>
<dbReference type="InParanoid" id="D3BIL7"/>
<dbReference type="SUPFAM" id="SSF51905">
    <property type="entry name" value="FAD/NAD(P)-binding domain"/>
    <property type="match status" value="1"/>
</dbReference>
<sequence>MLVSNLRKSVIKPINIGTTRRLYCSSSSTTTKQRRSDGNTFDVAIVGGGIVGVATARELLMRNPNLSLVVLEQESEIGMQQSSHNSGVIHSGIYYKPGARARLCTQGCRLMYEYLERNKLPYERCGKLIVATTEEEIAKLEMIFKRGVDNGVEGLEMLDSEGIKRIEPHVSGLRAIYSPNTGITDFGLVAKQLGKDVQSLGGTIKLNFKADEFDYNQQSNTITIKSGSGAITGDVVAKFLITCTGLYSDRVAVKSYGAEQPKIVPFRDIYEWLMESGLPKLALKHWRRGVDEFVRDVSPAAFLKTLTPYMPSLKVDQIEYAGSGVRAQALGSDGEIVEDFVFDQPPNKPILHVRNSPSPSATASLAIAKEIANLSESKIKQL</sequence>
<dbReference type="AlphaFoldDB" id="D3BIL7"/>
<keyword evidence="11" id="KW-1185">Reference proteome</keyword>
<protein>
    <recommendedName>
        <fullName evidence="8">L-2-hydroxyglutarate dehydrogenase, mitochondrial</fullName>
        <ecNumber evidence="7">1.1.99.2</ecNumber>
    </recommendedName>
</protein>
<dbReference type="Gene3D" id="3.50.50.60">
    <property type="entry name" value="FAD/NAD(P)-binding domain"/>
    <property type="match status" value="1"/>
</dbReference>
<dbReference type="InterPro" id="IPR006076">
    <property type="entry name" value="FAD-dep_OxRdtase"/>
</dbReference>
<dbReference type="GO" id="GO:0047545">
    <property type="term" value="F:(S)-2-hydroxyglutarate dehydrogenase activity"/>
    <property type="evidence" value="ECO:0007669"/>
    <property type="project" value="UniProtKB-EC"/>
</dbReference>
<dbReference type="PANTHER" id="PTHR43104">
    <property type="entry name" value="L-2-HYDROXYGLUTARATE DEHYDROGENASE, MITOCHONDRIAL"/>
    <property type="match status" value="1"/>
</dbReference>
<keyword evidence="2" id="KW-0285">Flavoprotein</keyword>
<evidence type="ECO:0000256" key="4">
    <source>
        <dbReference type="ARBA" id="ARBA00023002"/>
    </source>
</evidence>
<name>D3BIL7_HETP5</name>
<evidence type="ECO:0000256" key="6">
    <source>
        <dbReference type="ARBA" id="ARBA00037941"/>
    </source>
</evidence>
<comment type="caution">
    <text evidence="10">The sequence shown here is derived from an EMBL/GenBank/DDBJ whole genome shotgun (WGS) entry which is preliminary data.</text>
</comment>
<keyword evidence="4" id="KW-0560">Oxidoreductase</keyword>
<evidence type="ECO:0000256" key="1">
    <source>
        <dbReference type="ARBA" id="ARBA00001974"/>
    </source>
</evidence>
<comment type="catalytic activity">
    <reaction evidence="5">
        <text>(S)-2-hydroxyglutarate + A = 2-oxoglutarate + AH2</text>
        <dbReference type="Rhea" id="RHEA:21252"/>
        <dbReference type="ChEBI" id="CHEBI:13193"/>
        <dbReference type="ChEBI" id="CHEBI:16782"/>
        <dbReference type="ChEBI" id="CHEBI:16810"/>
        <dbReference type="ChEBI" id="CHEBI:17499"/>
        <dbReference type="EC" id="1.1.99.2"/>
    </reaction>
</comment>
<comment type="cofactor">
    <cofactor evidence="1">
        <name>FAD</name>
        <dbReference type="ChEBI" id="CHEBI:57692"/>
    </cofactor>
</comment>
<gene>
    <name evidence="10" type="ORF">PPL_08096</name>
</gene>
<evidence type="ECO:0000256" key="5">
    <source>
        <dbReference type="ARBA" id="ARBA00036066"/>
    </source>
</evidence>
<evidence type="ECO:0000313" key="11">
    <source>
        <dbReference type="Proteomes" id="UP000001396"/>
    </source>
</evidence>
<dbReference type="Pfam" id="PF01266">
    <property type="entry name" value="DAO"/>
    <property type="match status" value="1"/>
</dbReference>
<dbReference type="PANTHER" id="PTHR43104:SF2">
    <property type="entry name" value="L-2-HYDROXYGLUTARATE DEHYDROGENASE, MITOCHONDRIAL"/>
    <property type="match status" value="1"/>
</dbReference>
<dbReference type="Proteomes" id="UP000001396">
    <property type="component" value="Unassembled WGS sequence"/>
</dbReference>
<evidence type="ECO:0000256" key="8">
    <source>
        <dbReference type="ARBA" id="ARBA00041137"/>
    </source>
</evidence>
<dbReference type="RefSeq" id="XP_020430765.1">
    <property type="nucleotide sequence ID" value="XM_020578926.1"/>
</dbReference>
<evidence type="ECO:0000256" key="2">
    <source>
        <dbReference type="ARBA" id="ARBA00022630"/>
    </source>
</evidence>
<proteinExistence type="inferred from homology"/>
<evidence type="ECO:0000259" key="9">
    <source>
        <dbReference type="Pfam" id="PF01266"/>
    </source>
</evidence>
<dbReference type="FunCoup" id="D3BIL7">
    <property type="interactions" value="154"/>
</dbReference>
<reference evidence="10 11" key="1">
    <citation type="journal article" date="2011" name="Genome Res.">
        <title>Phylogeny-wide analysis of social amoeba genomes highlights ancient origins for complex intercellular communication.</title>
        <authorList>
            <person name="Heidel A.J."/>
            <person name="Lawal H.M."/>
            <person name="Felder M."/>
            <person name="Schilde C."/>
            <person name="Helps N.R."/>
            <person name="Tunggal B."/>
            <person name="Rivero F."/>
            <person name="John U."/>
            <person name="Schleicher M."/>
            <person name="Eichinger L."/>
            <person name="Platzer M."/>
            <person name="Noegel A.A."/>
            <person name="Schaap P."/>
            <person name="Gloeckner G."/>
        </authorList>
    </citation>
    <scope>NUCLEOTIDE SEQUENCE [LARGE SCALE GENOMIC DNA]</scope>
    <source>
        <strain evidence="11">ATCC 26659 / Pp 5 / PN500</strain>
    </source>
</reference>
<evidence type="ECO:0000256" key="7">
    <source>
        <dbReference type="ARBA" id="ARBA00038878"/>
    </source>
</evidence>
<accession>D3BIL7</accession>
<evidence type="ECO:0000313" key="10">
    <source>
        <dbReference type="EMBL" id="EFA78641.1"/>
    </source>
</evidence>
<feature type="domain" description="FAD dependent oxidoreductase" evidence="9">
    <location>
        <begin position="42"/>
        <end position="268"/>
    </location>
</feature>
<dbReference type="STRING" id="670386.D3BIL7"/>
<dbReference type="GeneID" id="31363576"/>
<comment type="similarity">
    <text evidence="6">Belongs to the L2HGDH family.</text>
</comment>